<protein>
    <submittedName>
        <fullName evidence="1">Uncharacterized protein</fullName>
    </submittedName>
</protein>
<dbReference type="STRING" id="35722.A0A0B7N3C9"/>
<dbReference type="EMBL" id="LN728453">
    <property type="protein sequence ID" value="CEP12811.1"/>
    <property type="molecule type" value="Genomic_DNA"/>
</dbReference>
<proteinExistence type="predicted"/>
<gene>
    <name evidence="1" type="primary">PARPA_06804.1 scaffold 24068</name>
</gene>
<dbReference type="AlphaFoldDB" id="A0A0B7N3C9"/>
<sequence>MFRLQNVDVKKFWKGNLANVIGTENADWYADTIEADQDMSYEAAKRIITSHFESPSKAINMLAKLVALKQKNEESV</sequence>
<dbReference type="OrthoDB" id="2232752at2759"/>
<name>A0A0B7N3C9_9FUNG</name>
<evidence type="ECO:0000313" key="2">
    <source>
        <dbReference type="Proteomes" id="UP000054107"/>
    </source>
</evidence>
<organism evidence="1 2">
    <name type="scientific">Parasitella parasitica</name>
    <dbReference type="NCBI Taxonomy" id="35722"/>
    <lineage>
        <taxon>Eukaryota</taxon>
        <taxon>Fungi</taxon>
        <taxon>Fungi incertae sedis</taxon>
        <taxon>Mucoromycota</taxon>
        <taxon>Mucoromycotina</taxon>
        <taxon>Mucoromycetes</taxon>
        <taxon>Mucorales</taxon>
        <taxon>Mucorineae</taxon>
        <taxon>Mucoraceae</taxon>
        <taxon>Parasitella</taxon>
    </lineage>
</organism>
<keyword evidence="2" id="KW-1185">Reference proteome</keyword>
<dbReference type="Proteomes" id="UP000054107">
    <property type="component" value="Unassembled WGS sequence"/>
</dbReference>
<accession>A0A0B7N3C9</accession>
<evidence type="ECO:0000313" key="1">
    <source>
        <dbReference type="EMBL" id="CEP12811.1"/>
    </source>
</evidence>
<reference evidence="1 2" key="1">
    <citation type="submission" date="2014-09" db="EMBL/GenBank/DDBJ databases">
        <authorList>
            <person name="Ellenberger Sabrina"/>
        </authorList>
    </citation>
    <scope>NUCLEOTIDE SEQUENCE [LARGE SCALE GENOMIC DNA]</scope>
    <source>
        <strain evidence="1 2">CBS 412.66</strain>
    </source>
</reference>